<name>A0AA49GAT7_9BACT</name>
<sequence>MKQLIKFILILSMFIVNSCKEQDTQTDCGCEGKIQFTIEESDAQSGFLYINDDNSNDNVPDYNYGIWFPKENCSNCIQRFLICNDQFITDIKENLKYPGIEVVFSGTVKNLCNEPFRPAGTTYNYLSLSKIEKL</sequence>
<dbReference type="RefSeq" id="WP_308347222.1">
    <property type="nucleotide sequence ID" value="NZ_CP129971.1"/>
</dbReference>
<dbReference type="Proteomes" id="UP001230496">
    <property type="component" value="Chromosome"/>
</dbReference>
<proteinExistence type="predicted"/>
<dbReference type="AlphaFoldDB" id="A0AA49GAT7"/>
<organism evidence="1 2">
    <name type="scientific">Marivirga salinarum</name>
    <dbReference type="NCBI Taxonomy" id="3059078"/>
    <lineage>
        <taxon>Bacteria</taxon>
        <taxon>Pseudomonadati</taxon>
        <taxon>Bacteroidota</taxon>
        <taxon>Cytophagia</taxon>
        <taxon>Cytophagales</taxon>
        <taxon>Marivirgaceae</taxon>
        <taxon>Marivirga</taxon>
    </lineage>
</organism>
<accession>A0AA49GAT7</accession>
<protein>
    <submittedName>
        <fullName evidence="1">Uncharacterized protein</fullName>
    </submittedName>
</protein>
<gene>
    <name evidence="1" type="ORF">QYS49_24540</name>
</gene>
<dbReference type="EMBL" id="CP129971">
    <property type="protein sequence ID" value="WKK74816.2"/>
    <property type="molecule type" value="Genomic_DNA"/>
</dbReference>
<reference evidence="1 2" key="1">
    <citation type="submission" date="2023-08" db="EMBL/GenBank/DDBJ databases">
        <title>Comparative genomics and taxonomic characterization of three novel marine species of genus Marivirga.</title>
        <authorList>
            <person name="Muhammad N."/>
            <person name="Kim S.-G."/>
        </authorList>
    </citation>
    <scope>NUCLEOTIDE SEQUENCE [LARGE SCALE GENOMIC DNA]</scope>
    <source>
        <strain evidence="1 2">BDSF4-3</strain>
    </source>
</reference>
<evidence type="ECO:0000313" key="1">
    <source>
        <dbReference type="EMBL" id="WKK74816.2"/>
    </source>
</evidence>
<keyword evidence="2" id="KW-1185">Reference proteome</keyword>
<dbReference type="KEGG" id="msaa:QYS49_24540"/>
<evidence type="ECO:0000313" key="2">
    <source>
        <dbReference type="Proteomes" id="UP001230496"/>
    </source>
</evidence>